<dbReference type="InterPro" id="IPR011766">
    <property type="entry name" value="TPP_enzyme_TPP-bd"/>
</dbReference>
<dbReference type="PANTHER" id="PTHR48084">
    <property type="entry name" value="2-OXOGLUTARATE OXIDOREDUCTASE SUBUNIT KORB-RELATED"/>
    <property type="match status" value="1"/>
</dbReference>
<evidence type="ECO:0000313" key="12">
    <source>
        <dbReference type="Proteomes" id="UP000642070"/>
    </source>
</evidence>
<keyword evidence="4" id="KW-0560">Oxidoreductase</keyword>
<dbReference type="GO" id="GO:0051539">
    <property type="term" value="F:4 iron, 4 sulfur cluster binding"/>
    <property type="evidence" value="ECO:0007669"/>
    <property type="project" value="UniProtKB-KW"/>
</dbReference>
<dbReference type="InterPro" id="IPR029061">
    <property type="entry name" value="THDP-binding"/>
</dbReference>
<evidence type="ECO:0000259" key="10">
    <source>
        <dbReference type="Pfam" id="PF20169"/>
    </source>
</evidence>
<dbReference type="InterPro" id="IPR009014">
    <property type="entry name" value="Transketo_C/PFOR_II"/>
</dbReference>
<feature type="domain" description="Pyruvate/ketoisovalerate oxidoreductase catalytic" evidence="8">
    <location>
        <begin position="735"/>
        <end position="922"/>
    </location>
</feature>
<evidence type="ECO:0000256" key="1">
    <source>
        <dbReference type="ARBA" id="ARBA00022448"/>
    </source>
</evidence>
<dbReference type="NCBIfam" id="NF009589">
    <property type="entry name" value="PRK13030.1"/>
    <property type="match status" value="1"/>
</dbReference>
<protein>
    <submittedName>
        <fullName evidence="11">Pyruvate ferredoxin/flavodoxin oxidoreductase</fullName>
    </submittedName>
</protein>
<dbReference type="GO" id="GO:0000287">
    <property type="term" value="F:magnesium ion binding"/>
    <property type="evidence" value="ECO:0007669"/>
    <property type="project" value="UniProtKB-ARBA"/>
</dbReference>
<name>A0A917TU87_9ACTN</name>
<sequence>MSTNLAVPSMLDRYVCDDGTVYLTGIQALVRMLLDQRRLDRARGLRTAGFVSGYEGSPLAGYDLELARRSALLDEHDVIHRPGLNEELAATAVQGTQLAATRPDVRVEGIFGVWYGKAPGLDRATDALRHANLMGTHPAGGALALVGDDPIAKSSTVPSASEPALADLCMPTVYPADVQEIVDLGLHAIAMSRASGLWTAMKLPTNVVDGGGMVRVGPGRVQPVLPEVRHDGRPYRHAVTARLLPPVPVVAESTAFNVRLEIAREYAALNALNPMRSGGRRDRFGILTAGKAYLDVCQALRLLGLDEEAQTRYGIRVLKLGMIFPLEPRIIEAFAEGLDEILVVEEKRPFLETAVKAELYGRTAAPRILGKRDDAGSPLLANDGELDVDAIATALATRLARAGDVPEARAWLSSRAPRRQVNVPRPLPLLSRTPYFCSGCPHNRSTQVPEGSLVGGGIGCHSMVLFMEPEQVGDVVGVTQMGGEGTQWLGMEPFLATRHLVQNIGDGTFHHSGSLAVRAAVAADANITFKLLYNSAVAMTGGQAAVGVRTVPQLTELLAAEGVARIIVTTEEPARYRGVRLARGAQVWHRDRLEEAQRVLADVPGVTVLIHDQQCAAEKRRERKRRRPAVPEVRVLINERVCEGCGDCGTKSNCLSVQPVATEYGRKTRIHQASCNTDYSCLDGDCPSFVTVRPGKPKPAGTPGRPVPPPEPDQLPDPVPCVDADDFTVRITGIGGTGVVTVAQILAAAAHHHGLFVRSLDQTGLSQKGGAVVSDIKLSRAPSERANKLAAGECDVYVGCDILVAAQDKHLDVADRHRTVAVVSTAQVPTGRMVVDTGAAFPGIADLTSVVAATTRASPGAFFDARAVAVDAFGDDQYANVILLGAAYQLGALPLPLAAFRHAITLNGASVEVNLRAFELGRRSVLGNPVPPGGAAPRATLPDVAALVARFAPGLRTSAPAAVVELATNRAGDLVGYQSAAYAQRYLAAVEAVWRAESSRVPGRSELTEGTATYLYKLMAYKDEYEVARLCLDPEFRAQVAEQFGSGARFAWRLHPPVLRALGLGRKVSFGRWATPLLAALRAGRRVRGTRWDLFGLTEVRRTERRLVAEYMSVIEETLDSLHPDNHDIAVQIAGLPDQIRGYEHVKLVSVGHYAQRLSALRAQFSTAGPPPASDHTIG</sequence>
<feature type="domain" description="Thiamine pyrophosphate enzyme TPP-binding" evidence="9">
    <location>
        <begin position="457"/>
        <end position="550"/>
    </location>
</feature>
<dbReference type="SUPFAM" id="SSF53323">
    <property type="entry name" value="Pyruvate-ferredoxin oxidoreductase, PFOR, domain III"/>
    <property type="match status" value="1"/>
</dbReference>
<accession>A0A917TU87</accession>
<evidence type="ECO:0000256" key="2">
    <source>
        <dbReference type="ARBA" id="ARBA00022485"/>
    </source>
</evidence>
<dbReference type="Proteomes" id="UP000642070">
    <property type="component" value="Unassembled WGS sequence"/>
</dbReference>
<dbReference type="AlphaFoldDB" id="A0A917TU87"/>
<dbReference type="Pfam" id="PF20169">
    <property type="entry name" value="DUF6537"/>
    <property type="match status" value="1"/>
</dbReference>
<proteinExistence type="predicted"/>
<evidence type="ECO:0000256" key="6">
    <source>
        <dbReference type="ARBA" id="ARBA00023014"/>
    </source>
</evidence>
<evidence type="ECO:0000259" key="9">
    <source>
        <dbReference type="Pfam" id="PF02775"/>
    </source>
</evidence>
<feature type="domain" description="DUF6537" evidence="10">
    <location>
        <begin position="965"/>
        <end position="1159"/>
    </location>
</feature>
<dbReference type="Gene3D" id="3.40.50.970">
    <property type="match status" value="1"/>
</dbReference>
<comment type="caution">
    <text evidence="11">The sequence shown here is derived from an EMBL/GenBank/DDBJ whole genome shotgun (WGS) entry which is preliminary data.</text>
</comment>
<dbReference type="CDD" id="cd07034">
    <property type="entry name" value="TPP_PYR_PFOR_IOR-alpha_like"/>
    <property type="match status" value="1"/>
</dbReference>
<dbReference type="Pfam" id="PF01558">
    <property type="entry name" value="POR"/>
    <property type="match status" value="1"/>
</dbReference>
<evidence type="ECO:0000259" key="8">
    <source>
        <dbReference type="Pfam" id="PF01558"/>
    </source>
</evidence>
<keyword evidence="5" id="KW-0408">Iron</keyword>
<keyword evidence="1" id="KW-0813">Transport</keyword>
<keyword evidence="3" id="KW-0249">Electron transport</keyword>
<evidence type="ECO:0000256" key="3">
    <source>
        <dbReference type="ARBA" id="ARBA00022982"/>
    </source>
</evidence>
<dbReference type="GO" id="GO:0030976">
    <property type="term" value="F:thiamine pyrophosphate binding"/>
    <property type="evidence" value="ECO:0007669"/>
    <property type="project" value="InterPro"/>
</dbReference>
<feature type="region of interest" description="Disordered" evidence="7">
    <location>
        <begin position="693"/>
        <end position="716"/>
    </location>
</feature>
<keyword evidence="11" id="KW-0670">Pyruvate</keyword>
<dbReference type="InterPro" id="IPR002869">
    <property type="entry name" value="Pyrv_flavodox_OxRed_cen"/>
</dbReference>
<dbReference type="InterPro" id="IPR046667">
    <property type="entry name" value="DUF6537"/>
</dbReference>
<dbReference type="InterPro" id="IPR051457">
    <property type="entry name" value="2-oxoacid:Fd_oxidoreductase"/>
</dbReference>
<evidence type="ECO:0000256" key="4">
    <source>
        <dbReference type="ARBA" id="ARBA00023002"/>
    </source>
</evidence>
<dbReference type="EMBL" id="BMPI01000019">
    <property type="protein sequence ID" value="GGM35675.1"/>
    <property type="molecule type" value="Genomic_DNA"/>
</dbReference>
<reference evidence="11" key="2">
    <citation type="submission" date="2020-09" db="EMBL/GenBank/DDBJ databases">
        <authorList>
            <person name="Sun Q."/>
            <person name="Ohkuma M."/>
        </authorList>
    </citation>
    <scope>NUCLEOTIDE SEQUENCE</scope>
    <source>
        <strain evidence="11">JCM 19831</strain>
    </source>
</reference>
<dbReference type="SUPFAM" id="SSF52518">
    <property type="entry name" value="Thiamin diphosphate-binding fold (THDP-binding)"/>
    <property type="match status" value="2"/>
</dbReference>
<keyword evidence="12" id="KW-1185">Reference proteome</keyword>
<evidence type="ECO:0000256" key="5">
    <source>
        <dbReference type="ARBA" id="ARBA00023004"/>
    </source>
</evidence>
<keyword evidence="2" id="KW-0004">4Fe-4S</keyword>
<dbReference type="PANTHER" id="PTHR48084:SF3">
    <property type="entry name" value="SUBUNIT OF PYRUVATE:FLAVODOXIN OXIDOREDUCTASE"/>
    <property type="match status" value="1"/>
</dbReference>
<organism evidence="11 12">
    <name type="scientific">Dactylosporangium sucinum</name>
    <dbReference type="NCBI Taxonomy" id="1424081"/>
    <lineage>
        <taxon>Bacteria</taxon>
        <taxon>Bacillati</taxon>
        <taxon>Actinomycetota</taxon>
        <taxon>Actinomycetes</taxon>
        <taxon>Micromonosporales</taxon>
        <taxon>Micromonosporaceae</taxon>
        <taxon>Dactylosporangium</taxon>
    </lineage>
</organism>
<dbReference type="NCBIfam" id="NF009588">
    <property type="entry name" value="PRK13029.1"/>
    <property type="match status" value="1"/>
</dbReference>
<dbReference type="SUPFAM" id="SSF52922">
    <property type="entry name" value="TK C-terminal domain-like"/>
    <property type="match status" value="1"/>
</dbReference>
<dbReference type="Pfam" id="PF02775">
    <property type="entry name" value="TPP_enzyme_C"/>
    <property type="match status" value="1"/>
</dbReference>
<feature type="compositionally biased region" description="Pro residues" evidence="7">
    <location>
        <begin position="705"/>
        <end position="716"/>
    </location>
</feature>
<evidence type="ECO:0000256" key="7">
    <source>
        <dbReference type="SAM" id="MobiDB-lite"/>
    </source>
</evidence>
<keyword evidence="2" id="KW-0479">Metal-binding</keyword>
<dbReference type="InterPro" id="IPR019752">
    <property type="entry name" value="Pyrv/ketoisovalerate_OxRed_cat"/>
</dbReference>
<dbReference type="GO" id="GO:0045333">
    <property type="term" value="P:cellular respiration"/>
    <property type="evidence" value="ECO:0007669"/>
    <property type="project" value="UniProtKB-ARBA"/>
</dbReference>
<dbReference type="InterPro" id="IPR002880">
    <property type="entry name" value="Pyrv_Fd/Flavodoxin_OxRdtase_N"/>
</dbReference>
<gene>
    <name evidence="11" type="ORF">GCM10007977_041370</name>
</gene>
<reference evidence="11" key="1">
    <citation type="journal article" date="2014" name="Int. J. Syst. Evol. Microbiol.">
        <title>Complete genome sequence of Corynebacterium casei LMG S-19264T (=DSM 44701T), isolated from a smear-ripened cheese.</title>
        <authorList>
            <consortium name="US DOE Joint Genome Institute (JGI-PGF)"/>
            <person name="Walter F."/>
            <person name="Albersmeier A."/>
            <person name="Kalinowski J."/>
            <person name="Ruckert C."/>
        </authorList>
    </citation>
    <scope>NUCLEOTIDE SEQUENCE</scope>
    <source>
        <strain evidence="11">JCM 19831</strain>
    </source>
</reference>
<dbReference type="Gene3D" id="3.40.920.10">
    <property type="entry name" value="Pyruvate-ferredoxin oxidoreductase, PFOR, domain III"/>
    <property type="match status" value="1"/>
</dbReference>
<keyword evidence="6" id="KW-0411">Iron-sulfur</keyword>
<evidence type="ECO:0000313" key="11">
    <source>
        <dbReference type="EMBL" id="GGM35675.1"/>
    </source>
</evidence>
<dbReference type="GO" id="GO:0016625">
    <property type="term" value="F:oxidoreductase activity, acting on the aldehyde or oxo group of donors, iron-sulfur protein as acceptor"/>
    <property type="evidence" value="ECO:0007669"/>
    <property type="project" value="UniProtKB-ARBA"/>
</dbReference>